<proteinExistence type="predicted"/>
<accession>A0A821YLL2</accession>
<protein>
    <submittedName>
        <fullName evidence="1">Uncharacterized protein</fullName>
    </submittedName>
</protein>
<feature type="non-terminal residue" evidence="1">
    <location>
        <position position="43"/>
    </location>
</feature>
<reference evidence="1" key="1">
    <citation type="submission" date="2021-02" db="EMBL/GenBank/DDBJ databases">
        <authorList>
            <person name="Nowell W R."/>
        </authorList>
    </citation>
    <scope>NUCLEOTIDE SEQUENCE</scope>
</reference>
<dbReference type="AlphaFoldDB" id="A0A821YLL2"/>
<gene>
    <name evidence="1" type="ORF">TOA249_LOCUS34305</name>
</gene>
<dbReference type="Proteomes" id="UP000663838">
    <property type="component" value="Unassembled WGS sequence"/>
</dbReference>
<comment type="caution">
    <text evidence="1">The sequence shown here is derived from an EMBL/GenBank/DDBJ whole genome shotgun (WGS) entry which is preliminary data.</text>
</comment>
<name>A0A821YLL2_9BILA</name>
<evidence type="ECO:0000313" key="1">
    <source>
        <dbReference type="EMBL" id="CAF4962951.1"/>
    </source>
</evidence>
<organism evidence="1 2">
    <name type="scientific">Rotaria socialis</name>
    <dbReference type="NCBI Taxonomy" id="392032"/>
    <lineage>
        <taxon>Eukaryota</taxon>
        <taxon>Metazoa</taxon>
        <taxon>Spiralia</taxon>
        <taxon>Gnathifera</taxon>
        <taxon>Rotifera</taxon>
        <taxon>Eurotatoria</taxon>
        <taxon>Bdelloidea</taxon>
        <taxon>Philodinida</taxon>
        <taxon>Philodinidae</taxon>
        <taxon>Rotaria</taxon>
    </lineage>
</organism>
<sequence>MPPPNFNANVPTNVQIQPMYMPPNPVQNFSTVYPGVLPLQQAQ</sequence>
<evidence type="ECO:0000313" key="2">
    <source>
        <dbReference type="Proteomes" id="UP000663838"/>
    </source>
</evidence>
<dbReference type="EMBL" id="CAJOBS010017914">
    <property type="protein sequence ID" value="CAF4962951.1"/>
    <property type="molecule type" value="Genomic_DNA"/>
</dbReference>